<dbReference type="Proteomes" id="UP000193017">
    <property type="component" value="Chromosome"/>
</dbReference>
<dbReference type="KEGG" id="pcon:B0A89_13100"/>
<dbReference type="AlphaFoldDB" id="A0A1W6CZX5"/>
<sequence length="80" mass="9149">MHRQPTPYGHMLTTIDAARELRRLGLLTEQEWLGLRIWLDSRPQTRVGEVVPPESPSPHLLPALRKAMLVSLMPATWTVQ</sequence>
<name>A0A1W6CZX5_9RHOB</name>
<protein>
    <submittedName>
        <fullName evidence="1">Uncharacterized protein</fullName>
    </submittedName>
</protein>
<dbReference type="STRING" id="1945662.B0A89_13100"/>
<organism evidence="1 2">
    <name type="scientific">Paracoccus contaminans</name>
    <dbReference type="NCBI Taxonomy" id="1945662"/>
    <lineage>
        <taxon>Bacteria</taxon>
        <taxon>Pseudomonadati</taxon>
        <taxon>Pseudomonadota</taxon>
        <taxon>Alphaproteobacteria</taxon>
        <taxon>Rhodobacterales</taxon>
        <taxon>Paracoccaceae</taxon>
        <taxon>Paracoccus</taxon>
    </lineage>
</organism>
<dbReference type="EMBL" id="CP020612">
    <property type="protein sequence ID" value="ARJ70434.1"/>
    <property type="molecule type" value="Genomic_DNA"/>
</dbReference>
<gene>
    <name evidence="1" type="ORF">B0A89_13100</name>
</gene>
<keyword evidence="2" id="KW-1185">Reference proteome</keyword>
<accession>A0A1W6CZX5</accession>
<proteinExistence type="predicted"/>
<evidence type="ECO:0000313" key="1">
    <source>
        <dbReference type="EMBL" id="ARJ70434.1"/>
    </source>
</evidence>
<reference evidence="1 2" key="1">
    <citation type="submission" date="2017-03" db="EMBL/GenBank/DDBJ databases">
        <title>Genome sequence of Paracoccus contaminans isolated from a water microcosm.</title>
        <authorList>
            <person name="Aurass P."/>
            <person name="Karste S."/>
            <person name="Trost E."/>
            <person name="Glaeser S.P."/>
            <person name="Kaempfer P."/>
            <person name="Flieger A."/>
        </authorList>
    </citation>
    <scope>NUCLEOTIDE SEQUENCE [LARGE SCALE GENOMIC DNA]</scope>
    <source>
        <strain evidence="2">RKI 16-01929T\LMG 29738T\CCM 8701T\CIP 111112T</strain>
    </source>
</reference>
<evidence type="ECO:0000313" key="2">
    <source>
        <dbReference type="Proteomes" id="UP000193017"/>
    </source>
</evidence>